<proteinExistence type="predicted"/>
<sequence>MTGFLALFAAERVKWRKSWFMLAALLAPICQVGFIAVIFWFSESRIRLYKPGFRFWLELNFAAWNLVILPVAVALICDLSWEQEREARAWTLLLTQPVTRHAHYLVKALGHAVLVLISHVFFSVVLVILGYLLTTRPLLLMGPLPWQLLATFLGFSMLASLSMVAFHTWQSMRLPSLWVSLATALVGSWSAFQLVGVTPLLMGLPWGMAAQMSTIFERWRTLPWGQAPFSFAAALVLVVLGAFDFTRSHRAGV</sequence>
<feature type="transmembrane region" description="Helical" evidence="1">
    <location>
        <begin position="20"/>
        <end position="41"/>
    </location>
</feature>
<keyword evidence="1" id="KW-0472">Membrane</keyword>
<name>A0A9D7XIK6_9BACT</name>
<evidence type="ECO:0000313" key="3">
    <source>
        <dbReference type="Proteomes" id="UP000886657"/>
    </source>
</evidence>
<dbReference type="AlphaFoldDB" id="A0A9D7XIK6"/>
<feature type="transmembrane region" description="Helical" evidence="1">
    <location>
        <begin position="61"/>
        <end position="81"/>
    </location>
</feature>
<gene>
    <name evidence="2" type="ORF">IPP58_09870</name>
</gene>
<reference evidence="2" key="1">
    <citation type="submission" date="2020-10" db="EMBL/GenBank/DDBJ databases">
        <title>Connecting structure to function with the recovery of over 1000 high-quality activated sludge metagenome-assembled genomes encoding full-length rRNA genes using long-read sequencing.</title>
        <authorList>
            <person name="Singleton C.M."/>
            <person name="Petriglieri F."/>
            <person name="Kristensen J.M."/>
            <person name="Kirkegaard R.H."/>
            <person name="Michaelsen T.Y."/>
            <person name="Andersen M.H."/>
            <person name="Karst S.M."/>
            <person name="Dueholm M.S."/>
            <person name="Nielsen P.H."/>
            <person name="Albertsen M."/>
        </authorList>
    </citation>
    <scope>NUCLEOTIDE SEQUENCE</scope>
    <source>
        <strain evidence="2">Skiv_18-Q3-R9-52_MAXAC.067</strain>
    </source>
</reference>
<feature type="transmembrane region" description="Helical" evidence="1">
    <location>
        <begin position="178"/>
        <end position="204"/>
    </location>
</feature>
<protein>
    <submittedName>
        <fullName evidence="2">ABC transporter permease</fullName>
    </submittedName>
</protein>
<accession>A0A9D7XIK6</accession>
<evidence type="ECO:0000313" key="2">
    <source>
        <dbReference type="EMBL" id="MBK9796788.1"/>
    </source>
</evidence>
<dbReference type="CDD" id="cd21809">
    <property type="entry name" value="ABC-2_lan_permease-like"/>
    <property type="match status" value="1"/>
</dbReference>
<keyword evidence="1" id="KW-0812">Transmembrane</keyword>
<evidence type="ECO:0000256" key="1">
    <source>
        <dbReference type="SAM" id="Phobius"/>
    </source>
</evidence>
<dbReference type="Proteomes" id="UP000886657">
    <property type="component" value="Unassembled WGS sequence"/>
</dbReference>
<dbReference type="EMBL" id="JADKIO010000006">
    <property type="protein sequence ID" value="MBK9796788.1"/>
    <property type="molecule type" value="Genomic_DNA"/>
</dbReference>
<feature type="transmembrane region" description="Helical" evidence="1">
    <location>
        <begin position="109"/>
        <end position="132"/>
    </location>
</feature>
<dbReference type="Pfam" id="PF12730">
    <property type="entry name" value="ABC2_membrane_4"/>
    <property type="match status" value="1"/>
</dbReference>
<comment type="caution">
    <text evidence="2">The sequence shown here is derived from an EMBL/GenBank/DDBJ whole genome shotgun (WGS) entry which is preliminary data.</text>
</comment>
<feature type="transmembrane region" description="Helical" evidence="1">
    <location>
        <begin position="224"/>
        <end position="243"/>
    </location>
</feature>
<feature type="transmembrane region" description="Helical" evidence="1">
    <location>
        <begin position="144"/>
        <end position="166"/>
    </location>
</feature>
<organism evidence="2 3">
    <name type="scientific">Candidatus Geothrix skivensis</name>
    <dbReference type="NCBI Taxonomy" id="2954439"/>
    <lineage>
        <taxon>Bacteria</taxon>
        <taxon>Pseudomonadati</taxon>
        <taxon>Acidobacteriota</taxon>
        <taxon>Holophagae</taxon>
        <taxon>Holophagales</taxon>
        <taxon>Holophagaceae</taxon>
        <taxon>Geothrix</taxon>
    </lineage>
</organism>
<keyword evidence="1" id="KW-1133">Transmembrane helix</keyword>